<evidence type="ECO:0000256" key="1">
    <source>
        <dbReference type="SAM" id="MobiDB-lite"/>
    </source>
</evidence>
<keyword evidence="3" id="KW-1185">Reference proteome</keyword>
<organism evidence="2 3">
    <name type="scientific">Brevundimonas balnearis</name>
    <dbReference type="NCBI Taxonomy" id="1572858"/>
    <lineage>
        <taxon>Bacteria</taxon>
        <taxon>Pseudomonadati</taxon>
        <taxon>Pseudomonadota</taxon>
        <taxon>Alphaproteobacteria</taxon>
        <taxon>Caulobacterales</taxon>
        <taxon>Caulobacteraceae</taxon>
        <taxon>Brevundimonas</taxon>
    </lineage>
</organism>
<dbReference type="RefSeq" id="WP_376833973.1">
    <property type="nucleotide sequence ID" value="NZ_JBHLSW010000003.1"/>
</dbReference>
<proteinExistence type="predicted"/>
<reference evidence="2 3" key="1">
    <citation type="submission" date="2024-09" db="EMBL/GenBank/DDBJ databases">
        <authorList>
            <person name="Sun Q."/>
            <person name="Mori K."/>
        </authorList>
    </citation>
    <scope>NUCLEOTIDE SEQUENCE [LARGE SCALE GENOMIC DNA]</scope>
    <source>
        <strain evidence="2 3">NCAIM B.02621</strain>
    </source>
</reference>
<name>A0ABV6QZF2_9CAUL</name>
<dbReference type="EMBL" id="JBHLSW010000003">
    <property type="protein sequence ID" value="MFC0632746.1"/>
    <property type="molecule type" value="Genomic_DNA"/>
</dbReference>
<feature type="region of interest" description="Disordered" evidence="1">
    <location>
        <begin position="124"/>
        <end position="152"/>
    </location>
</feature>
<protein>
    <submittedName>
        <fullName evidence="2">Uncharacterized protein</fullName>
    </submittedName>
</protein>
<accession>A0ABV6QZF2</accession>
<sequence length="152" mass="16849">MIDQHDPTPSGDTDQYAVVAEPVWELARRDYLAGLSSSEVCERYGLARSTLHARAAREGWRRKDQPPRTVTPFIHVTGDLAEATFFDLSEMAVLRLRQSILSGRAKEAAGWLAMIRELRSESFTHDPPLTDELDSLDSLDRSSAGPAQAAQP</sequence>
<comment type="caution">
    <text evidence="2">The sequence shown here is derived from an EMBL/GenBank/DDBJ whole genome shotgun (WGS) entry which is preliminary data.</text>
</comment>
<gene>
    <name evidence="2" type="ORF">ACFFGE_02500</name>
</gene>
<dbReference type="Proteomes" id="UP001589906">
    <property type="component" value="Unassembled WGS sequence"/>
</dbReference>
<evidence type="ECO:0000313" key="2">
    <source>
        <dbReference type="EMBL" id="MFC0632746.1"/>
    </source>
</evidence>
<evidence type="ECO:0000313" key="3">
    <source>
        <dbReference type="Proteomes" id="UP001589906"/>
    </source>
</evidence>